<dbReference type="RefSeq" id="WP_327434204.1">
    <property type="nucleotide sequence ID" value="NZ_CP163440.1"/>
</dbReference>
<evidence type="ECO:0000259" key="2">
    <source>
        <dbReference type="Pfam" id="PF00857"/>
    </source>
</evidence>
<feature type="domain" description="Isochorismatase-like" evidence="2">
    <location>
        <begin position="5"/>
        <end position="137"/>
    </location>
</feature>
<dbReference type="InterPro" id="IPR050272">
    <property type="entry name" value="Isochorismatase-like_hydrls"/>
</dbReference>
<dbReference type="GO" id="GO:0016787">
    <property type="term" value="F:hydrolase activity"/>
    <property type="evidence" value="ECO:0007669"/>
    <property type="project" value="UniProtKB-KW"/>
</dbReference>
<gene>
    <name evidence="3" type="ORF">AB5J50_47325</name>
</gene>
<evidence type="ECO:0000256" key="1">
    <source>
        <dbReference type="ARBA" id="ARBA00022801"/>
    </source>
</evidence>
<protein>
    <submittedName>
        <fullName evidence="3">Isochorismatase family protein</fullName>
    </submittedName>
</protein>
<dbReference type="PANTHER" id="PTHR43540">
    <property type="entry name" value="PEROXYUREIDOACRYLATE/UREIDOACRYLATE AMIDOHYDROLASE-RELATED"/>
    <property type="match status" value="1"/>
</dbReference>
<reference evidence="3" key="1">
    <citation type="submission" date="2024-07" db="EMBL/GenBank/DDBJ databases">
        <authorList>
            <person name="Yu S.T."/>
        </authorList>
    </citation>
    <scope>NUCLEOTIDE SEQUENCE</scope>
    <source>
        <strain evidence="3">R35</strain>
    </source>
</reference>
<dbReference type="Pfam" id="PF00857">
    <property type="entry name" value="Isochorismatase"/>
    <property type="match status" value="1"/>
</dbReference>
<dbReference type="SUPFAM" id="SSF52499">
    <property type="entry name" value="Isochorismatase-like hydrolases"/>
    <property type="match status" value="1"/>
</dbReference>
<dbReference type="Gene3D" id="3.40.50.850">
    <property type="entry name" value="Isochorismatase-like"/>
    <property type="match status" value="1"/>
</dbReference>
<sequence length="184" mass="19697">MPHTSALLVIDMQNTLMAIAHRATETVTVIAGLRERAKAAGVPIVTIQHRGDGLEAGTEGWRIAPALAPADDETVVHKTTVDGFLDTDLDKTLKTLGVTEVVVTGFATEMCVDTTARQALSHRYDLVLVADGHTTSARPDTGELVSPERSIAHHNELFRHIGYPGRSIRVLPASEVDFAAGRSA</sequence>
<name>A0AB39SHP3_9ACTN</name>
<evidence type="ECO:0000313" key="3">
    <source>
        <dbReference type="EMBL" id="XDQ67860.1"/>
    </source>
</evidence>
<dbReference type="AlphaFoldDB" id="A0AB39SHP3"/>
<dbReference type="InterPro" id="IPR000868">
    <property type="entry name" value="Isochorismatase-like_dom"/>
</dbReference>
<dbReference type="InterPro" id="IPR036380">
    <property type="entry name" value="Isochorismatase-like_sf"/>
</dbReference>
<accession>A0AB39SHP3</accession>
<dbReference type="EMBL" id="CP163440">
    <property type="protein sequence ID" value="XDQ67860.1"/>
    <property type="molecule type" value="Genomic_DNA"/>
</dbReference>
<keyword evidence="1" id="KW-0378">Hydrolase</keyword>
<dbReference type="PANTHER" id="PTHR43540:SF1">
    <property type="entry name" value="ISOCHORISMATASE HYDROLASE"/>
    <property type="match status" value="1"/>
</dbReference>
<proteinExistence type="predicted"/>
<organism evidence="3">
    <name type="scientific">Streptomyces sp. R35</name>
    <dbReference type="NCBI Taxonomy" id="3238630"/>
    <lineage>
        <taxon>Bacteria</taxon>
        <taxon>Bacillati</taxon>
        <taxon>Actinomycetota</taxon>
        <taxon>Actinomycetes</taxon>
        <taxon>Kitasatosporales</taxon>
        <taxon>Streptomycetaceae</taxon>
        <taxon>Streptomyces</taxon>
    </lineage>
</organism>